<dbReference type="InterPro" id="IPR029057">
    <property type="entry name" value="PRTase-like"/>
</dbReference>
<evidence type="ECO:0000259" key="2">
    <source>
        <dbReference type="Pfam" id="PF15608"/>
    </source>
</evidence>
<gene>
    <name evidence="3" type="ORF">DEX24_11580</name>
</gene>
<feature type="domain" description="Cysteine protease StiP N-terminal" evidence="1">
    <location>
        <begin position="8"/>
        <end position="257"/>
    </location>
</feature>
<evidence type="ECO:0000313" key="3">
    <source>
        <dbReference type="EMBL" id="PWI24761.1"/>
    </source>
</evidence>
<organism evidence="3 4">
    <name type="scientific">Kurthia sibirica</name>
    <dbReference type="NCBI Taxonomy" id="202750"/>
    <lineage>
        <taxon>Bacteria</taxon>
        <taxon>Bacillati</taxon>
        <taxon>Bacillota</taxon>
        <taxon>Bacilli</taxon>
        <taxon>Bacillales</taxon>
        <taxon>Caryophanaceae</taxon>
        <taxon>Kurthia</taxon>
    </lineage>
</organism>
<dbReference type="Pfam" id="PF11202">
    <property type="entry name" value="StiP"/>
    <property type="match status" value="1"/>
</dbReference>
<dbReference type="OrthoDB" id="1663315at2"/>
<dbReference type="Pfam" id="PF15608">
    <property type="entry name" value="PELOTA_1"/>
    <property type="match status" value="1"/>
</dbReference>
<dbReference type="Proteomes" id="UP000245938">
    <property type="component" value="Unassembled WGS sequence"/>
</dbReference>
<dbReference type="AlphaFoldDB" id="A0A2U3AJT6"/>
<keyword evidence="4" id="KW-1185">Reference proteome</keyword>
<name>A0A2U3AJT6_9BACL</name>
<sequence>MVWQTVKGSYDDNDVQFLLQEVVNPVEKLSTIEREEKIQSGTHYSMMLPIESEPTAQYMEIYHTLLRENADKMALYTGVLAEQIWRKHQNKEWVIVSLARAGTPIGILVKRYIQFAYQADVPHYTISILRGRGIDEVALDYIAQQNPGKSIQFVDGWTGKGAISKELIQACRQYNKRTDHHISADLAVLADPGYCAAIFGTRQDLVIPSACLNSTVSGLVSRTLLNEKLMDTTGFHGAKTYEHLKHMDESQEFITAIVQFFPVQQKQVEKQLEIVLRENHELSWLGAKDVAILQQQYGISKSEFVKPGVGETTRVLLRRVPWKIVVNRQATIDLSHIYHLAQEKNIPIEYNDDMIYSCCGLIKDVTT</sequence>
<dbReference type="InterPro" id="IPR048336">
    <property type="entry name" value="StiP-like"/>
</dbReference>
<dbReference type="SUPFAM" id="SSF53271">
    <property type="entry name" value="PRTase-like"/>
    <property type="match status" value="1"/>
</dbReference>
<evidence type="ECO:0000313" key="4">
    <source>
        <dbReference type="Proteomes" id="UP000245938"/>
    </source>
</evidence>
<dbReference type="PIRSF" id="PIRSF020979">
    <property type="entry name" value="UCP020979"/>
    <property type="match status" value="1"/>
</dbReference>
<reference evidence="3 4" key="1">
    <citation type="submission" date="2018-05" db="EMBL/GenBank/DDBJ databases">
        <title>Kurthia sibirica genome sequence.</title>
        <authorList>
            <person name="Maclea K.S."/>
            <person name="Goen A.E."/>
        </authorList>
    </citation>
    <scope>NUCLEOTIDE SEQUENCE [LARGE SCALE GENOMIC DNA]</scope>
    <source>
        <strain evidence="3 4">ATCC 49154</strain>
    </source>
</reference>
<comment type="caution">
    <text evidence="3">The sequence shown here is derived from an EMBL/GenBank/DDBJ whole genome shotgun (WGS) entry which is preliminary data.</text>
</comment>
<dbReference type="InterPro" id="IPR011215">
    <property type="entry name" value="StiP_N"/>
</dbReference>
<proteinExistence type="predicted"/>
<evidence type="ECO:0000259" key="1">
    <source>
        <dbReference type="Pfam" id="PF11202"/>
    </source>
</evidence>
<dbReference type="EMBL" id="QFVR01000016">
    <property type="protein sequence ID" value="PWI24761.1"/>
    <property type="molecule type" value="Genomic_DNA"/>
</dbReference>
<accession>A0A2U3AJT6</accession>
<feature type="domain" description="PELOTA RNA-binding" evidence="2">
    <location>
        <begin position="284"/>
        <end position="363"/>
    </location>
</feature>
<protein>
    <submittedName>
        <fullName evidence="3">Uncharacterized protein</fullName>
    </submittedName>
</protein>
<dbReference type="InterPro" id="IPR028157">
    <property type="entry name" value="PELOTA_dom"/>
</dbReference>